<dbReference type="Proteomes" id="UP001396334">
    <property type="component" value="Unassembled WGS sequence"/>
</dbReference>
<dbReference type="InterPro" id="IPR040072">
    <property type="entry name" value="Methyltransferase_A"/>
</dbReference>
<evidence type="ECO:0000313" key="3">
    <source>
        <dbReference type="Proteomes" id="UP001396334"/>
    </source>
</evidence>
<proteinExistence type="predicted"/>
<keyword evidence="3" id="KW-1185">Reference proteome</keyword>
<evidence type="ECO:0000313" key="2">
    <source>
        <dbReference type="EMBL" id="KAK9021696.1"/>
    </source>
</evidence>
<organism evidence="2 3">
    <name type="scientific">Hibiscus sabdariffa</name>
    <name type="common">roselle</name>
    <dbReference type="NCBI Taxonomy" id="183260"/>
    <lineage>
        <taxon>Eukaryota</taxon>
        <taxon>Viridiplantae</taxon>
        <taxon>Streptophyta</taxon>
        <taxon>Embryophyta</taxon>
        <taxon>Tracheophyta</taxon>
        <taxon>Spermatophyta</taxon>
        <taxon>Magnoliopsida</taxon>
        <taxon>eudicotyledons</taxon>
        <taxon>Gunneridae</taxon>
        <taxon>Pentapetalae</taxon>
        <taxon>rosids</taxon>
        <taxon>malvids</taxon>
        <taxon>Malvales</taxon>
        <taxon>Malvaceae</taxon>
        <taxon>Malvoideae</taxon>
        <taxon>Hibiscus</taxon>
    </lineage>
</organism>
<sequence>MAFPSPASPALRYASRHPLFSFTCLKPPNLISLASSSHGRRSISISTPSCCSSASPLLSLPQNDHLLEFGRGEIHQNLPKGSKVLLKGMNYGELQEWVQSHGFRPGQALMLWKRLYGDNIWAHVIDELEGLNKDFKKMLSEHAELRALSLKDVRTASDGTRKEVADFVRAGRRAGDRNRCDTLR</sequence>
<dbReference type="PANTHER" id="PTHR30544:SF9">
    <property type="entry name" value="RADICAL SAM SUPERFAMILY PROTEIN"/>
    <property type="match status" value="1"/>
</dbReference>
<dbReference type="EMBL" id="JBBPBN010000016">
    <property type="protein sequence ID" value="KAK9021696.1"/>
    <property type="molecule type" value="Genomic_DNA"/>
</dbReference>
<comment type="caution">
    <text evidence="2">The sequence shown here is derived from an EMBL/GenBank/DDBJ whole genome shotgun (WGS) entry which is preliminary data.</text>
</comment>
<name>A0ABR2S9N5_9ROSI</name>
<accession>A0ABR2S9N5</accession>
<evidence type="ECO:0000256" key="1">
    <source>
        <dbReference type="ARBA" id="ARBA00001966"/>
    </source>
</evidence>
<gene>
    <name evidence="2" type="ORF">V6N11_011671</name>
</gene>
<dbReference type="PANTHER" id="PTHR30544">
    <property type="entry name" value="23S RRNA METHYLTRANSFERASE"/>
    <property type="match status" value="1"/>
</dbReference>
<comment type="cofactor">
    <cofactor evidence="1">
        <name>[4Fe-4S] cluster</name>
        <dbReference type="ChEBI" id="CHEBI:49883"/>
    </cofactor>
</comment>
<protein>
    <submittedName>
        <fullName evidence="2">Uncharacterized protein</fullName>
    </submittedName>
</protein>
<dbReference type="Gene3D" id="1.10.150.530">
    <property type="match status" value="1"/>
</dbReference>
<reference evidence="2 3" key="1">
    <citation type="journal article" date="2024" name="G3 (Bethesda)">
        <title>Genome assembly of Hibiscus sabdariffa L. provides insights into metabolisms of medicinal natural products.</title>
        <authorList>
            <person name="Kim T."/>
        </authorList>
    </citation>
    <scope>NUCLEOTIDE SEQUENCE [LARGE SCALE GENOMIC DNA]</scope>
    <source>
        <strain evidence="2">TK-2024</strain>
        <tissue evidence="2">Old leaves</tissue>
    </source>
</reference>